<name>A0A2T4JNP3_9RHOB</name>
<evidence type="ECO:0000256" key="1">
    <source>
        <dbReference type="SAM" id="MobiDB-lite"/>
    </source>
</evidence>
<sequence>MPRGDAARRADRPGHRRAGEAAEPDRRPPAAARRRDRADHGAAADPAGRRQPGHRDPLAV</sequence>
<gene>
    <name evidence="2" type="ORF">C5F48_22420</name>
</gene>
<protein>
    <submittedName>
        <fullName evidence="2">Uncharacterized protein</fullName>
    </submittedName>
</protein>
<feature type="region of interest" description="Disordered" evidence="1">
    <location>
        <begin position="1"/>
        <end position="60"/>
    </location>
</feature>
<evidence type="ECO:0000313" key="2">
    <source>
        <dbReference type="EMBL" id="PTE19532.1"/>
    </source>
</evidence>
<keyword evidence="3" id="KW-1185">Reference proteome</keyword>
<organism evidence="2 3">
    <name type="scientific">Cereibacter changlensis JA139</name>
    <dbReference type="NCBI Taxonomy" id="1188249"/>
    <lineage>
        <taxon>Bacteria</taxon>
        <taxon>Pseudomonadati</taxon>
        <taxon>Pseudomonadota</taxon>
        <taxon>Alphaproteobacteria</taxon>
        <taxon>Rhodobacterales</taxon>
        <taxon>Paracoccaceae</taxon>
        <taxon>Cereibacter</taxon>
    </lineage>
</organism>
<dbReference type="AlphaFoldDB" id="A0A2T4JNP3"/>
<proteinExistence type="predicted"/>
<feature type="compositionally biased region" description="Basic and acidic residues" evidence="1">
    <location>
        <begin position="1"/>
        <end position="28"/>
    </location>
</feature>
<dbReference type="EMBL" id="PZKG01000235">
    <property type="protein sequence ID" value="PTE19532.1"/>
    <property type="molecule type" value="Genomic_DNA"/>
</dbReference>
<comment type="caution">
    <text evidence="2">The sequence shown here is derived from an EMBL/GenBank/DDBJ whole genome shotgun (WGS) entry which is preliminary data.</text>
</comment>
<dbReference type="Proteomes" id="UP000241010">
    <property type="component" value="Unassembled WGS sequence"/>
</dbReference>
<evidence type="ECO:0000313" key="3">
    <source>
        <dbReference type="Proteomes" id="UP000241010"/>
    </source>
</evidence>
<reference evidence="2 3" key="1">
    <citation type="submission" date="2018-03" db="EMBL/GenBank/DDBJ databases">
        <title>Cereibacter changlensis.</title>
        <authorList>
            <person name="Meyer T.E."/>
            <person name="Miller S."/>
            <person name="Lodha T."/>
            <person name="Gandham S."/>
            <person name="Chintalapati S."/>
            <person name="Chintalapati V.R."/>
        </authorList>
    </citation>
    <scope>NUCLEOTIDE SEQUENCE [LARGE SCALE GENOMIC DNA]</scope>
    <source>
        <strain evidence="2 3">JA139</strain>
    </source>
</reference>
<accession>A0A2T4JNP3</accession>